<evidence type="ECO:0000313" key="2">
    <source>
        <dbReference type="Proteomes" id="UP000238196"/>
    </source>
</evidence>
<sequence length="412" mass="46089">MELTMRVNSLVALECVSLRNLSAITALILAVNSYCARAEDDSPGSIPLGNFALIPTLDVQEGYDDNFLSLNENPQSSWLTIITPTLQLVTEKGIGAYRLTYALSNGDYASSSADNYTDHQLAADAIFEPNFRHRITLNSTVYRGHEARGTDLTEGAAATSVSAPIEYKAFSWDTSYRYGAEEATGRLEFKIGSLERHYLNFRSTTESKDRDELKGSGAFYYKFSPKTHLVFEVRQRDINYLNDTSPTLDSTETKFLVGADWQGTALTSGSLRVGQVRKNFDSSSREDFSGLDWEAGIAWAPKTYSVFNLTSGRTLDESTGTGDFIDAKSIGLSWHHEWMERLSSDVGYTYTKQQYAESDTRNTINTYSAGIDYQMRRWLKAGLSINHTDKSSSNESDGYKRNQYVLTMRAML</sequence>
<evidence type="ECO:0008006" key="3">
    <source>
        <dbReference type="Google" id="ProtNLM"/>
    </source>
</evidence>
<gene>
    <name evidence="1" type="ORF">C4K68_23630</name>
</gene>
<dbReference type="EMBL" id="PRLP01000122">
    <property type="protein sequence ID" value="PPC74966.1"/>
    <property type="molecule type" value="Genomic_DNA"/>
</dbReference>
<accession>A0A2S5KKX6</accession>
<name>A0A2S5KKX6_9PROT</name>
<dbReference type="Pfam" id="PF10082">
    <property type="entry name" value="BBP2_2"/>
    <property type="match status" value="1"/>
</dbReference>
<protein>
    <recommendedName>
        <fullName evidence="3">TIGR03016 family PEP-CTERM system-associated outer membrane protein</fullName>
    </recommendedName>
</protein>
<dbReference type="OrthoDB" id="9153755at2"/>
<comment type="caution">
    <text evidence="1">The sequence shown here is derived from an EMBL/GenBank/DDBJ whole genome shotgun (WGS) entry which is preliminary data.</text>
</comment>
<evidence type="ECO:0000313" key="1">
    <source>
        <dbReference type="EMBL" id="PPC74966.1"/>
    </source>
</evidence>
<dbReference type="AlphaFoldDB" id="A0A2S5KKX6"/>
<dbReference type="Proteomes" id="UP000238196">
    <property type="component" value="Unassembled WGS sequence"/>
</dbReference>
<organism evidence="1 2">
    <name type="scientific">Proteobacteria bacterium 228</name>
    <dbReference type="NCBI Taxonomy" id="2083153"/>
    <lineage>
        <taxon>Bacteria</taxon>
        <taxon>Pseudomonadati</taxon>
        <taxon>Pseudomonadota</taxon>
    </lineage>
</organism>
<proteinExistence type="predicted"/>
<reference evidence="1 2" key="1">
    <citation type="submission" date="2018-02" db="EMBL/GenBank/DDBJ databases">
        <title>novel marine gammaproteobacteria from coastal saline agro ecosystem.</title>
        <authorList>
            <person name="Krishnan R."/>
            <person name="Ramesh Kumar N."/>
        </authorList>
    </citation>
    <scope>NUCLEOTIDE SEQUENCE [LARGE SCALE GENOMIC DNA]</scope>
    <source>
        <strain evidence="1 2">228</strain>
    </source>
</reference>
<dbReference type="InterPro" id="IPR018759">
    <property type="entry name" value="BBP2_2"/>
</dbReference>